<dbReference type="InterPro" id="IPR025375">
    <property type="entry name" value="DUF4365"/>
</dbReference>
<evidence type="ECO:0000259" key="3">
    <source>
        <dbReference type="Pfam" id="PF14280"/>
    </source>
</evidence>
<dbReference type="Pfam" id="PF14280">
    <property type="entry name" value="DUF4365"/>
    <property type="match status" value="1"/>
</dbReference>
<protein>
    <submittedName>
        <fullName evidence="4">Tetratricopeptide repeat protein</fullName>
    </submittedName>
</protein>
<sequence>MTEDFKAFDNLPKRGASHETEEKAEAAFQNRLTESGRFVLQRADRKDYGTDCQIEVVNLDQATNVRVHAQLKGTERPLNADGSLSIEITRSNLNYLLMLPHSFYAAYHVPTGSLRICHAERVLRQYEHAEKQWSEQRSLTVTFTDELTVERLGRLAELAGSAALALRNRRIEQTRTPPREAAGQLRRSLPHIHVPDDETAAGQLLASLYERNADPVISAAFDQFTAVLGTDSDAIGAAYMAEVNLGISGYPASSARIRDAVSYFSERLDQGRYLQGTLHYTIGNCFSALGREEDAKLQYETALADPDLADMPDLTSQIHKNLGTSLERLGDENLAIEHYREALRLNPHLPEPHNALAHFHLRRGEWRDALAHLDQAVFIDPARSKAAGVAGWRANVLFNIGEGAAAFREMNGLLTQADDEVWIWPFFARLVASLGRASAENARHALAFWRRYLDAFPGNAHGNRELLLAILYLRAEGQDIGRTYAEFKTEFDQRIGHMTDKEEVAFLWDRLGHWAQDQSDWTEAERCFRKAYELAGGHYGYCLGTALNFLARYDESLPILREQAEVIQPDAMSWFQLGVANCELGHSIQGIDAYKKALALDPDYALAMFNLGGVHWNGGEKDRAAAIWKQAIDRFPDHELSAKLRRDVPDHFPT</sequence>
<accession>A0AAJ1A6A7</accession>
<dbReference type="AlphaFoldDB" id="A0AAJ1A6A7"/>
<feature type="repeat" description="TPR" evidence="1">
    <location>
        <begin position="605"/>
        <end position="638"/>
    </location>
</feature>
<evidence type="ECO:0000313" key="5">
    <source>
        <dbReference type="Proteomes" id="UP000825699"/>
    </source>
</evidence>
<reference evidence="4" key="1">
    <citation type="submission" date="2020-04" db="EMBL/GenBank/DDBJ databases">
        <title>Global-level population genomics supports evidence of horizontal gene transfer on evolution of Rhizobia in Lentils.</title>
        <authorList>
            <person name="Gai Y."/>
            <person name="Cook D."/>
            <person name="Riely B."/>
        </authorList>
    </citation>
    <scope>NUCLEOTIDE SEQUENCE</scope>
    <source>
        <strain evidence="4">Derici101B</strain>
    </source>
</reference>
<dbReference type="Pfam" id="PF00515">
    <property type="entry name" value="TPR_1"/>
    <property type="match status" value="1"/>
</dbReference>
<proteinExistence type="predicted"/>
<dbReference type="InterPro" id="IPR011990">
    <property type="entry name" value="TPR-like_helical_dom_sf"/>
</dbReference>
<dbReference type="RefSeq" id="WP_222259696.1">
    <property type="nucleotide sequence ID" value="NZ_JAAXEB010000003.1"/>
</dbReference>
<feature type="domain" description="DUF4365" evidence="3">
    <location>
        <begin position="21"/>
        <end position="158"/>
    </location>
</feature>
<organism evidence="4 5">
    <name type="scientific">Rhizobium leguminosarum</name>
    <dbReference type="NCBI Taxonomy" id="384"/>
    <lineage>
        <taxon>Bacteria</taxon>
        <taxon>Pseudomonadati</taxon>
        <taxon>Pseudomonadota</taxon>
        <taxon>Alphaproteobacteria</taxon>
        <taxon>Hyphomicrobiales</taxon>
        <taxon>Rhizobiaceae</taxon>
        <taxon>Rhizobium/Agrobacterium group</taxon>
        <taxon>Rhizobium</taxon>
    </lineage>
</organism>
<evidence type="ECO:0000313" key="4">
    <source>
        <dbReference type="EMBL" id="MBY5627963.1"/>
    </source>
</evidence>
<dbReference type="PANTHER" id="PTHR12558">
    <property type="entry name" value="CELL DIVISION CYCLE 16,23,27"/>
    <property type="match status" value="1"/>
</dbReference>
<dbReference type="Pfam" id="PF13432">
    <property type="entry name" value="TPR_16"/>
    <property type="match status" value="1"/>
</dbReference>
<dbReference type="SUPFAM" id="SSF48452">
    <property type="entry name" value="TPR-like"/>
    <property type="match status" value="2"/>
</dbReference>
<feature type="region of interest" description="Disordered" evidence="2">
    <location>
        <begin position="1"/>
        <end position="21"/>
    </location>
</feature>
<dbReference type="InterPro" id="IPR019734">
    <property type="entry name" value="TPR_rpt"/>
</dbReference>
<feature type="repeat" description="TPR" evidence="1">
    <location>
        <begin position="316"/>
        <end position="349"/>
    </location>
</feature>
<dbReference type="Gene3D" id="1.25.40.10">
    <property type="entry name" value="Tetratricopeptide repeat domain"/>
    <property type="match status" value="2"/>
</dbReference>
<gene>
    <name evidence="4" type="ORF">HFO42_07510</name>
</gene>
<comment type="caution">
    <text evidence="4">The sequence shown here is derived from an EMBL/GenBank/DDBJ whole genome shotgun (WGS) entry which is preliminary data.</text>
</comment>
<evidence type="ECO:0000256" key="1">
    <source>
        <dbReference type="PROSITE-ProRule" id="PRU00339"/>
    </source>
</evidence>
<name>A0AAJ1A6A7_RHILE</name>
<feature type="repeat" description="TPR" evidence="1">
    <location>
        <begin position="571"/>
        <end position="604"/>
    </location>
</feature>
<dbReference type="SMART" id="SM00028">
    <property type="entry name" value="TPR"/>
    <property type="match status" value="6"/>
</dbReference>
<dbReference type="EMBL" id="JAAXEP010000003">
    <property type="protein sequence ID" value="MBY5627963.1"/>
    <property type="molecule type" value="Genomic_DNA"/>
</dbReference>
<dbReference type="PANTHER" id="PTHR12558:SF13">
    <property type="entry name" value="CELL DIVISION CYCLE PROTEIN 27 HOMOLOG"/>
    <property type="match status" value="1"/>
</dbReference>
<feature type="repeat" description="TPR" evidence="1">
    <location>
        <begin position="350"/>
        <end position="383"/>
    </location>
</feature>
<keyword evidence="1" id="KW-0802">TPR repeat</keyword>
<evidence type="ECO:0000256" key="2">
    <source>
        <dbReference type="SAM" id="MobiDB-lite"/>
    </source>
</evidence>
<dbReference type="PROSITE" id="PS50293">
    <property type="entry name" value="TPR_REGION"/>
    <property type="match status" value="1"/>
</dbReference>
<dbReference type="PROSITE" id="PS50005">
    <property type="entry name" value="TPR"/>
    <property type="match status" value="4"/>
</dbReference>
<dbReference type="Proteomes" id="UP000825699">
    <property type="component" value="Unassembled WGS sequence"/>
</dbReference>